<dbReference type="EMBL" id="JAHIBW010000005">
    <property type="protein sequence ID" value="KAG7310304.1"/>
    <property type="molecule type" value="Genomic_DNA"/>
</dbReference>
<comment type="catalytic activity">
    <reaction evidence="1">
        <text>Release of an N-terminal tripeptide from a polypeptide.</text>
        <dbReference type="EC" id="3.4.14.10"/>
    </reaction>
</comment>
<evidence type="ECO:0000256" key="9">
    <source>
        <dbReference type="ARBA" id="ARBA00032232"/>
    </source>
</evidence>
<dbReference type="Gene3D" id="2.60.40.3170">
    <property type="match status" value="1"/>
</dbReference>
<evidence type="ECO:0000256" key="7">
    <source>
        <dbReference type="ARBA" id="ARBA00022801"/>
    </source>
</evidence>
<evidence type="ECO:0000256" key="4">
    <source>
        <dbReference type="ARBA" id="ARBA00020244"/>
    </source>
</evidence>
<dbReference type="InterPro" id="IPR050131">
    <property type="entry name" value="Peptidase_S8_subtilisin-like"/>
</dbReference>
<gene>
    <name evidence="17" type="ORF">JYU34_003059</name>
</gene>
<sequence length="1266" mass="138608">MADVPIDCDFPVWGLMPKKETGVVSFLNKNPNYDGRGTVIAILDSGVDPAADGLKLTSTGETKVIERFDCSGCGDVDTSTVITKVVDGCITGLTGRQLTIPESWKNPSGEWRVGVLYPYSLYPGKLKERVQEHRKTHQWDVGHKPAFAAANKALQDFETENASSPGPLSPELKLQREELEARVEALQAANRKHSDVGPACDTVLFHDGAVWRACIDTSESGDLSSGPLLGEYSVTHEHTHLTPLDEMTVSINVHNEGNVLEVVGMCSTHGTHVAAISAGYFPEEPDRNGVAPGAKIISLTIGDSRLGSMETGTALVRACIKLMQLSKEQTVHVVNMSYGEHAHWSNAGRVGSLICEVVARYGVCWVVSAGNHGPALCTVGAPPDVHQATLIGVGAYVSPEMMSAAYSMRARSGGGLFSWSSRGPCADGAAGVSVCAPGAAVAPVARFTLRNSQLMNGTSMAAPHVAGATAALISGLKAKGLKYSPFSVKRALENSATYLSHVEPWAQGCGLLNIEKAFDILTTHHDAPERDVTFTIECGASRGKGVLLRPRQGDTHTDVAVSIEPAFLHHCSDTDDLQTLRAQISFGLRLTLANSAPWISAPTHLDMMNANRPISIRVDTAALPPGPHFSSIDAYDVTCIEKGPVFRIPVTVFQPEPLDPATPVISCEAEFRPSSIRRHLLVPPPGTTWGVLRISSRDQNTQGRYLVHTMQMLPQSSCRSHETQKMLSVTTDAPAALPFRVVEGVTLEIAIAKYWANMGSHRISYTIELFGLKPSCGRRAVALGAGGLSRLLLAAHRQQDCQPHAQLKHAELPQRPTESKITPLTSRDIVPPNRQIYQLVNTYTFHLAKGTEVTPIVSLLSDMLYESEFESQMWMLYNSCKQLMAVGDAYPSKYSVKLDKGDYTLRLNVRHESKQVLELIAELAVLLQQRLPQPLTADLYCTRHEALTGGKKFNSATVPTGGILPLYLSSIPSDKISRSNLTVGQTLTGTITFTKDELGRKVDTYELVYVVPEPPKRNNNNNKEKEKGNPYEEYLNAMKDFKTNWMGKLEGDKLEQVYEEVQELFPGYLGAHVAYLHAVDSPTDAAKLPHAEQAPDVTTAWCEQLITISDKVIKAIDQDKLLAYLGIKNDTRSDANKIKVEQEKQRGYLIDALCRKGTALCRLLALADSAAAKEKLMTSLKDNMADLLKFTDLTDAKAIHYGVWHCFALKHWGRAIKLLTKIQEDKPSKEVEERLLEAYKQLQWEHLVKYTTSAMPTKYPTTYRPF</sequence>
<dbReference type="PROSITE" id="PS00138">
    <property type="entry name" value="SUBTILASE_SER"/>
    <property type="match status" value="1"/>
</dbReference>
<dbReference type="InterPro" id="IPR048384">
    <property type="entry name" value="TPPII_GBD"/>
</dbReference>
<feature type="active site" description="Charge relay system" evidence="10">
    <location>
        <position position="44"/>
    </location>
</feature>
<reference evidence="17 18" key="1">
    <citation type="submission" date="2021-06" db="EMBL/GenBank/DDBJ databases">
        <title>A haploid diamondback moth (Plutella xylostella L.) genome assembly resolves 31 chromosomes and identifies a diamide resistance mutation.</title>
        <authorList>
            <person name="Ward C.M."/>
            <person name="Perry K.D."/>
            <person name="Baker G."/>
            <person name="Powis K."/>
            <person name="Heckel D.G."/>
            <person name="Baxter S.W."/>
        </authorList>
    </citation>
    <scope>NUCLEOTIDE SEQUENCE [LARGE SCALE GENOMIC DNA]</scope>
    <source>
        <strain evidence="17 18">LV</strain>
        <tissue evidence="17">Single pupa</tissue>
    </source>
</reference>
<evidence type="ECO:0000313" key="18">
    <source>
        <dbReference type="Proteomes" id="UP000823941"/>
    </source>
</evidence>
<dbReference type="Pfam" id="PF21316">
    <property type="entry name" value="TPPII_GBD"/>
    <property type="match status" value="1"/>
</dbReference>
<dbReference type="EC" id="3.4.14.10" evidence="3"/>
<dbReference type="PANTHER" id="PTHR43806">
    <property type="entry name" value="PEPTIDASE S8"/>
    <property type="match status" value="1"/>
</dbReference>
<evidence type="ECO:0000259" key="12">
    <source>
        <dbReference type="Pfam" id="PF00082"/>
    </source>
</evidence>
<evidence type="ECO:0000313" key="17">
    <source>
        <dbReference type="EMBL" id="KAG7310304.1"/>
    </source>
</evidence>
<evidence type="ECO:0000259" key="15">
    <source>
        <dbReference type="Pfam" id="PF21223"/>
    </source>
</evidence>
<dbReference type="InterPro" id="IPR046939">
    <property type="entry name" value="TPPII_C_sf"/>
</dbReference>
<dbReference type="InterPro" id="IPR022229">
    <property type="entry name" value="TPPII_Ig-like-2"/>
</dbReference>
<dbReference type="PRINTS" id="PR00723">
    <property type="entry name" value="SUBTILISIN"/>
</dbReference>
<evidence type="ECO:0000259" key="16">
    <source>
        <dbReference type="Pfam" id="PF21316"/>
    </source>
</evidence>
<protein>
    <recommendedName>
        <fullName evidence="4">Tripeptidyl-peptidase 2</fullName>
        <ecNumber evidence="3">3.4.14.10</ecNumber>
    </recommendedName>
    <alternativeName>
        <fullName evidence="9">Tripeptidyl aminopeptidase</fullName>
    </alternativeName>
</protein>
<dbReference type="InterPro" id="IPR048383">
    <property type="entry name" value="TPPII_Ig-like-1"/>
</dbReference>
<feature type="domain" description="Tripeptidyl peptidase II second Ig-like" evidence="13">
    <location>
        <begin position="797"/>
        <end position="979"/>
    </location>
</feature>
<dbReference type="Pfam" id="PF12580">
    <property type="entry name" value="TPPII"/>
    <property type="match status" value="1"/>
</dbReference>
<keyword evidence="18" id="KW-1185">Reference proteome</keyword>
<keyword evidence="5" id="KW-0031">Aminopeptidase</keyword>
<dbReference type="InterPro" id="IPR046940">
    <property type="entry name" value="TPPII_Ig-like_sf"/>
</dbReference>
<evidence type="ECO:0000256" key="8">
    <source>
        <dbReference type="ARBA" id="ARBA00022825"/>
    </source>
</evidence>
<feature type="coiled-coil region" evidence="11">
    <location>
        <begin position="169"/>
        <end position="196"/>
    </location>
</feature>
<comment type="caution">
    <text evidence="17">The sequence shown here is derived from an EMBL/GenBank/DDBJ whole genome shotgun (WGS) entry which is preliminary data.</text>
</comment>
<keyword evidence="7 10" id="KW-0378">Hydrolase</keyword>
<dbReference type="Gene3D" id="6.10.250.3080">
    <property type="match status" value="1"/>
</dbReference>
<evidence type="ECO:0000256" key="6">
    <source>
        <dbReference type="ARBA" id="ARBA00022670"/>
    </source>
</evidence>
<dbReference type="PROSITE" id="PS51892">
    <property type="entry name" value="SUBTILASE"/>
    <property type="match status" value="1"/>
</dbReference>
<dbReference type="Gene3D" id="2.20.25.690">
    <property type="match status" value="1"/>
</dbReference>
<dbReference type="InterPro" id="IPR000209">
    <property type="entry name" value="Peptidase_S8/S53_dom"/>
</dbReference>
<dbReference type="Pfam" id="PF12583">
    <property type="entry name" value="TPPII_C"/>
    <property type="match status" value="1"/>
</dbReference>
<feature type="domain" description="Tripeptidyl peptidase II C-terminal" evidence="14">
    <location>
        <begin position="1022"/>
        <end position="1089"/>
    </location>
</feature>
<dbReference type="Pfam" id="PF00082">
    <property type="entry name" value="Peptidase_S8"/>
    <property type="match status" value="1"/>
</dbReference>
<feature type="active site" description="Charge relay system" evidence="10">
    <location>
        <position position="269"/>
    </location>
</feature>
<evidence type="ECO:0000256" key="1">
    <source>
        <dbReference type="ARBA" id="ARBA00001910"/>
    </source>
</evidence>
<dbReference type="Pfam" id="PF21223">
    <property type="entry name" value="TPPII_Ig-like-1"/>
    <property type="match status" value="1"/>
</dbReference>
<evidence type="ECO:0000256" key="3">
    <source>
        <dbReference type="ARBA" id="ARBA00012462"/>
    </source>
</evidence>
<organism evidence="17 18">
    <name type="scientific">Plutella xylostella</name>
    <name type="common">Diamondback moth</name>
    <name type="synonym">Plutella maculipennis</name>
    <dbReference type="NCBI Taxonomy" id="51655"/>
    <lineage>
        <taxon>Eukaryota</taxon>
        <taxon>Metazoa</taxon>
        <taxon>Ecdysozoa</taxon>
        <taxon>Arthropoda</taxon>
        <taxon>Hexapoda</taxon>
        <taxon>Insecta</taxon>
        <taxon>Pterygota</taxon>
        <taxon>Neoptera</taxon>
        <taxon>Endopterygota</taxon>
        <taxon>Lepidoptera</taxon>
        <taxon>Glossata</taxon>
        <taxon>Ditrysia</taxon>
        <taxon>Yponomeutoidea</taxon>
        <taxon>Plutellidae</taxon>
        <taxon>Plutella</taxon>
    </lineage>
</organism>
<dbReference type="InterPro" id="IPR036852">
    <property type="entry name" value="Peptidase_S8/S53_dom_sf"/>
</dbReference>
<dbReference type="Proteomes" id="UP000823941">
    <property type="component" value="Chromosome 5"/>
</dbReference>
<proteinExistence type="inferred from homology"/>
<dbReference type="SUPFAM" id="SSF52743">
    <property type="entry name" value="Subtilisin-like"/>
    <property type="match status" value="1"/>
</dbReference>
<feature type="domain" description="Peptidase S8/S53" evidence="12">
    <location>
        <begin position="35"/>
        <end position="499"/>
    </location>
</feature>
<keyword evidence="11" id="KW-0175">Coiled coil</keyword>
<dbReference type="Gene3D" id="3.40.50.200">
    <property type="entry name" value="Peptidase S8/S53 domain"/>
    <property type="match status" value="1"/>
</dbReference>
<evidence type="ECO:0000259" key="13">
    <source>
        <dbReference type="Pfam" id="PF12580"/>
    </source>
</evidence>
<name>A0ABQ7QZ76_PLUXY</name>
<comment type="similarity">
    <text evidence="2 10">Belongs to the peptidase S8 family.</text>
</comment>
<dbReference type="InterPro" id="IPR015500">
    <property type="entry name" value="Peptidase_S8_subtilisin-rel"/>
</dbReference>
<keyword evidence="8 10" id="KW-0720">Serine protease</keyword>
<evidence type="ECO:0000256" key="2">
    <source>
        <dbReference type="ARBA" id="ARBA00011073"/>
    </source>
</evidence>
<feature type="domain" description="Tripeptidyl-peptidase II galactose-binding" evidence="16">
    <location>
        <begin position="671"/>
        <end position="759"/>
    </location>
</feature>
<evidence type="ECO:0000256" key="5">
    <source>
        <dbReference type="ARBA" id="ARBA00022438"/>
    </source>
</evidence>
<accession>A0ABQ7QZ76</accession>
<dbReference type="PANTHER" id="PTHR43806:SF14">
    <property type="entry name" value="TRIPEPTIDYL-PEPTIDASE 2"/>
    <property type="match status" value="1"/>
</dbReference>
<evidence type="ECO:0000256" key="10">
    <source>
        <dbReference type="PROSITE-ProRule" id="PRU01240"/>
    </source>
</evidence>
<evidence type="ECO:0000256" key="11">
    <source>
        <dbReference type="SAM" id="Coils"/>
    </source>
</evidence>
<dbReference type="InterPro" id="IPR023828">
    <property type="entry name" value="Peptidase_S8_Ser-AS"/>
</dbReference>
<evidence type="ECO:0000259" key="14">
    <source>
        <dbReference type="Pfam" id="PF12583"/>
    </source>
</evidence>
<feature type="domain" description="Tripeptidyl-peptidase II first Ig-like" evidence="15">
    <location>
        <begin position="532"/>
        <end position="652"/>
    </location>
</feature>
<keyword evidence="6 10" id="KW-0645">Protease</keyword>
<feature type="active site" description="Charge relay system" evidence="10">
    <location>
        <position position="459"/>
    </location>
</feature>
<dbReference type="Gene3D" id="1.25.40.710">
    <property type="match status" value="1"/>
</dbReference>
<dbReference type="InterPro" id="IPR022232">
    <property type="entry name" value="TPPII_C_art"/>
</dbReference>